<sequence length="79" mass="8918">MKRSISAAVNWSIDRVPDKSLLRRALPVLALLVAVNILMNAWQSWHDFRAGDELAARRLDVQTALIADVLRTSFVTSMR</sequence>
<reference evidence="2 3" key="1">
    <citation type="submission" date="2020-04" db="EMBL/GenBank/DDBJ databases">
        <authorList>
            <person name="De Canck E."/>
        </authorList>
    </citation>
    <scope>NUCLEOTIDE SEQUENCE [LARGE SCALE GENOMIC DNA]</scope>
    <source>
        <strain evidence="2 3">LMG 29542</strain>
    </source>
</reference>
<evidence type="ECO:0000256" key="1">
    <source>
        <dbReference type="SAM" id="Phobius"/>
    </source>
</evidence>
<evidence type="ECO:0000313" key="3">
    <source>
        <dbReference type="Proteomes" id="UP000494363"/>
    </source>
</evidence>
<protein>
    <submittedName>
        <fullName evidence="2">Uncharacterized protein</fullName>
    </submittedName>
</protein>
<evidence type="ECO:0000313" key="2">
    <source>
        <dbReference type="EMBL" id="CAB3746112.1"/>
    </source>
</evidence>
<gene>
    <name evidence="2" type="ORF">LMG29542_00127</name>
</gene>
<organism evidence="2 3">
    <name type="scientific">Paraburkholderia humisilvae</name>
    <dbReference type="NCBI Taxonomy" id="627669"/>
    <lineage>
        <taxon>Bacteria</taxon>
        <taxon>Pseudomonadati</taxon>
        <taxon>Pseudomonadota</taxon>
        <taxon>Betaproteobacteria</taxon>
        <taxon>Burkholderiales</taxon>
        <taxon>Burkholderiaceae</taxon>
        <taxon>Paraburkholderia</taxon>
    </lineage>
</organism>
<dbReference type="AlphaFoldDB" id="A0A6J5CYR6"/>
<keyword evidence="1" id="KW-0812">Transmembrane</keyword>
<dbReference type="EMBL" id="CADIKH010000001">
    <property type="protein sequence ID" value="CAB3746112.1"/>
    <property type="molecule type" value="Genomic_DNA"/>
</dbReference>
<dbReference type="RefSeq" id="WP_246355621.1">
    <property type="nucleotide sequence ID" value="NZ_CADIKH010000001.1"/>
</dbReference>
<keyword evidence="1" id="KW-1133">Transmembrane helix</keyword>
<keyword evidence="3" id="KW-1185">Reference proteome</keyword>
<keyword evidence="1" id="KW-0472">Membrane</keyword>
<accession>A0A6J5CYR6</accession>
<dbReference type="Proteomes" id="UP000494363">
    <property type="component" value="Unassembled WGS sequence"/>
</dbReference>
<feature type="transmembrane region" description="Helical" evidence="1">
    <location>
        <begin position="21"/>
        <end position="42"/>
    </location>
</feature>
<name>A0A6J5CYR6_9BURK</name>
<proteinExistence type="predicted"/>